<keyword evidence="5 7" id="KW-0472">Membrane</keyword>
<evidence type="ECO:0000256" key="5">
    <source>
        <dbReference type="ARBA" id="ARBA00023136"/>
    </source>
</evidence>
<dbReference type="Gene3D" id="1.20.1250.20">
    <property type="entry name" value="MFS general substrate transporter like domains"/>
    <property type="match status" value="1"/>
</dbReference>
<gene>
    <name evidence="8" type="ORF">DEBR0S4_14048G</name>
</gene>
<evidence type="ECO:0000256" key="7">
    <source>
        <dbReference type="SAM" id="Phobius"/>
    </source>
</evidence>
<dbReference type="EMBL" id="CABFWN010000004">
    <property type="protein sequence ID" value="VUG19246.1"/>
    <property type="molecule type" value="Genomic_DNA"/>
</dbReference>
<dbReference type="GO" id="GO:0008506">
    <property type="term" value="F:sucrose:proton symporter activity"/>
    <property type="evidence" value="ECO:0007669"/>
    <property type="project" value="TreeGrafter"/>
</dbReference>
<dbReference type="AlphaFoldDB" id="A0A7D9H191"/>
<dbReference type="InterPro" id="IPR004896">
    <property type="entry name" value="PucC-rel"/>
</dbReference>
<dbReference type="PANTHER" id="PTHR19432">
    <property type="entry name" value="SUGAR TRANSPORTER"/>
    <property type="match status" value="1"/>
</dbReference>
<feature type="transmembrane region" description="Helical" evidence="7">
    <location>
        <begin position="433"/>
        <end position="455"/>
    </location>
</feature>
<evidence type="ECO:0000256" key="3">
    <source>
        <dbReference type="ARBA" id="ARBA00022692"/>
    </source>
</evidence>
<feature type="transmembrane region" description="Helical" evidence="7">
    <location>
        <begin position="573"/>
        <end position="594"/>
    </location>
</feature>
<dbReference type="Proteomes" id="UP000478008">
    <property type="component" value="Unassembled WGS sequence"/>
</dbReference>
<accession>A0A7D9H191</accession>
<name>A0A7D9H191_DEKBR</name>
<proteinExistence type="predicted"/>
<evidence type="ECO:0000256" key="1">
    <source>
        <dbReference type="ARBA" id="ARBA00004141"/>
    </source>
</evidence>
<feature type="transmembrane region" description="Helical" evidence="7">
    <location>
        <begin position="313"/>
        <end position="331"/>
    </location>
</feature>
<keyword evidence="2" id="KW-0813">Transport</keyword>
<reference evidence="8 9" key="1">
    <citation type="submission" date="2019-07" db="EMBL/GenBank/DDBJ databases">
        <authorList>
            <person name="Friedrich A."/>
            <person name="Schacherer J."/>
        </authorList>
    </citation>
    <scope>NUCLEOTIDE SEQUENCE [LARGE SCALE GENOMIC DNA]</scope>
</reference>
<comment type="subcellular location">
    <subcellularLocation>
        <location evidence="1">Membrane</location>
        <topology evidence="1">Multi-pass membrane protein</topology>
    </subcellularLocation>
</comment>
<protein>
    <submittedName>
        <fullName evidence="8">DEBR0S4_14048g1_1</fullName>
    </submittedName>
</protein>
<feature type="transmembrane region" description="Helical" evidence="7">
    <location>
        <begin position="85"/>
        <end position="108"/>
    </location>
</feature>
<feature type="transmembrane region" description="Helical" evidence="7">
    <location>
        <begin position="370"/>
        <end position="390"/>
    </location>
</feature>
<keyword evidence="9" id="KW-1185">Reference proteome</keyword>
<dbReference type="Pfam" id="PF03209">
    <property type="entry name" value="PUCC"/>
    <property type="match status" value="1"/>
</dbReference>
<evidence type="ECO:0000256" key="6">
    <source>
        <dbReference type="SAM" id="MobiDB-lite"/>
    </source>
</evidence>
<feature type="transmembrane region" description="Helical" evidence="7">
    <location>
        <begin position="410"/>
        <end position="427"/>
    </location>
</feature>
<feature type="transmembrane region" description="Helical" evidence="7">
    <location>
        <begin position="197"/>
        <end position="215"/>
    </location>
</feature>
<feature type="transmembrane region" description="Helical" evidence="7">
    <location>
        <begin position="235"/>
        <end position="254"/>
    </location>
</feature>
<evidence type="ECO:0000256" key="2">
    <source>
        <dbReference type="ARBA" id="ARBA00022448"/>
    </source>
</evidence>
<evidence type="ECO:0000256" key="4">
    <source>
        <dbReference type="ARBA" id="ARBA00022989"/>
    </source>
</evidence>
<sequence length="608" mass="68806">MRPFSGDGRPTIVGSIESTQNDDDTFEPQDIQNIRDFQETAANPTRSLFYIVVLTMVIGGLQLAWSTEFSEATPFLLSLGLSKQVLALVWLAGPLSGTIGQPIVGLLSDRCDFFWGRRRIFIMIGLFSTLISLLLLAHSRDIVKLFVHTNDETKINLDTIPFAFLDVYVLDFSIAVIQASARALIVDVTPTSQQQIANAWAARMIGIFNIFGFYFGSTNLPRMFPYFGNTQFKVLSIIVSIMMLCITLFCCWYIKEKNPQEDIMIQLQRKQQIQRLRDNGIDAEQAKELIVQTKVFFTGIWSSFKGLPLQVKIICYTEFFAWVGYFPMLFYTSSYVGELYLYEKGYDNPEGIPPDIKQDLIDKSTRRGTLALLVNSIVTFLVDMFCPYVIEKLTNRIKWFRKVSLKNLWILSHLVFILGMLATFTVYSSVPAIILFGILGFPWGCAIWIPFALISEELGRINDIRRIQVLHDQIKSSTENHDNLSPGGPQSMTSPSNGSYLSLSSSTEMCEKNEIYFTPSLIDYYSNLEHDSGIILAIHNVFVSAPQMLSSVASSFLFKIFQNENGFDSSLAWVFRFGGLVAIGAFVLSLQVYTPEQLYLEDRKRVGD</sequence>
<dbReference type="InterPro" id="IPR036259">
    <property type="entry name" value="MFS_trans_sf"/>
</dbReference>
<keyword evidence="3 7" id="KW-0812">Transmembrane</keyword>
<evidence type="ECO:0000313" key="9">
    <source>
        <dbReference type="Proteomes" id="UP000478008"/>
    </source>
</evidence>
<evidence type="ECO:0000313" key="8">
    <source>
        <dbReference type="EMBL" id="VUG19246.1"/>
    </source>
</evidence>
<dbReference type="PANTHER" id="PTHR19432:SF35">
    <property type="entry name" value="SOLUTE CARRIER FAMILY 45 MEMBER 3 ISOFORM X1"/>
    <property type="match status" value="1"/>
</dbReference>
<dbReference type="SUPFAM" id="SSF103473">
    <property type="entry name" value="MFS general substrate transporter"/>
    <property type="match status" value="1"/>
</dbReference>
<feature type="transmembrane region" description="Helical" evidence="7">
    <location>
        <begin position="47"/>
        <end position="65"/>
    </location>
</feature>
<organism evidence="8 9">
    <name type="scientific">Dekkera bruxellensis</name>
    <name type="common">Brettanomyces custersii</name>
    <dbReference type="NCBI Taxonomy" id="5007"/>
    <lineage>
        <taxon>Eukaryota</taxon>
        <taxon>Fungi</taxon>
        <taxon>Dikarya</taxon>
        <taxon>Ascomycota</taxon>
        <taxon>Saccharomycotina</taxon>
        <taxon>Pichiomycetes</taxon>
        <taxon>Pichiales</taxon>
        <taxon>Pichiaceae</taxon>
        <taxon>Brettanomyces</taxon>
    </lineage>
</organism>
<feature type="transmembrane region" description="Helical" evidence="7">
    <location>
        <begin position="159"/>
        <end position="185"/>
    </location>
</feature>
<feature type="region of interest" description="Disordered" evidence="6">
    <location>
        <begin position="1"/>
        <end position="25"/>
    </location>
</feature>
<feature type="transmembrane region" description="Helical" evidence="7">
    <location>
        <begin position="120"/>
        <end position="139"/>
    </location>
</feature>
<feature type="region of interest" description="Disordered" evidence="6">
    <location>
        <begin position="477"/>
        <end position="500"/>
    </location>
</feature>
<keyword evidence="4 7" id="KW-1133">Transmembrane helix</keyword>
<dbReference type="GO" id="GO:0005886">
    <property type="term" value="C:plasma membrane"/>
    <property type="evidence" value="ECO:0007669"/>
    <property type="project" value="TreeGrafter"/>
</dbReference>